<evidence type="ECO:0000313" key="14">
    <source>
        <dbReference type="Proteomes" id="UP000288716"/>
    </source>
</evidence>
<comment type="subcellular location">
    <subcellularLocation>
        <location evidence="1">Target cell membrane</location>
    </subcellularLocation>
</comment>
<keyword evidence="7" id="KW-0472">Membrane</keyword>
<evidence type="ECO:0000256" key="12">
    <source>
        <dbReference type="PROSITE-ProRule" id="PRU00023"/>
    </source>
</evidence>
<evidence type="ECO:0000256" key="6">
    <source>
        <dbReference type="ARBA" id="ARBA00023043"/>
    </source>
</evidence>
<reference evidence="13 14" key="1">
    <citation type="journal article" date="2018" name="Gigascience">
        <title>Genomes of trombidid mites reveal novel predicted allergens and laterally-transferred genes associated with secondary metabolism.</title>
        <authorList>
            <person name="Dong X."/>
            <person name="Chaisiri K."/>
            <person name="Xia D."/>
            <person name="Armstrong S.D."/>
            <person name="Fang Y."/>
            <person name="Donnelly M.J."/>
            <person name="Kadowaki T."/>
            <person name="McGarry J.W."/>
            <person name="Darby A.C."/>
            <person name="Makepeace B.L."/>
        </authorList>
    </citation>
    <scope>NUCLEOTIDE SEQUENCE [LARGE SCALE GENOMIC DNA]</scope>
    <source>
        <strain evidence="13">UoL-UT</strain>
    </source>
</reference>
<evidence type="ECO:0000313" key="13">
    <source>
        <dbReference type="EMBL" id="RWS19937.1"/>
    </source>
</evidence>
<keyword evidence="3" id="KW-1052">Target cell membrane</keyword>
<comment type="subunit">
    <text evidence="10">Homotetramer in membranes.</text>
</comment>
<dbReference type="AlphaFoldDB" id="A0A443RX44"/>
<evidence type="ECO:0000256" key="4">
    <source>
        <dbReference type="ARBA" id="ARBA00022737"/>
    </source>
</evidence>
<dbReference type="SMART" id="SM00248">
    <property type="entry name" value="ANK"/>
    <property type="match status" value="7"/>
</dbReference>
<evidence type="ECO:0000256" key="10">
    <source>
        <dbReference type="ARBA" id="ARBA00049715"/>
    </source>
</evidence>
<name>A0A443RX44_9ACAR</name>
<dbReference type="PROSITE" id="PS50088">
    <property type="entry name" value="ANK_REPEAT"/>
    <property type="match status" value="3"/>
</dbReference>
<comment type="similarity">
    <text evidence="9">Belongs to the cationic peptide 01 (latrotoxin) family. 03 (alpha-latrotoxin) subfamily.</text>
</comment>
<dbReference type="GO" id="GO:0006887">
    <property type="term" value="P:exocytosis"/>
    <property type="evidence" value="ECO:0007669"/>
    <property type="project" value="UniProtKB-KW"/>
</dbReference>
<evidence type="ECO:0000256" key="2">
    <source>
        <dbReference type="ARBA" id="ARBA00022483"/>
    </source>
</evidence>
<comment type="caution">
    <text evidence="13">The sequence shown here is derived from an EMBL/GenBank/DDBJ whole genome shotgun (WGS) entry which is preliminary data.</text>
</comment>
<keyword evidence="5" id="KW-0528">Neurotoxin</keyword>
<dbReference type="Pfam" id="PF12796">
    <property type="entry name" value="Ank_2"/>
    <property type="match status" value="2"/>
</dbReference>
<proteinExistence type="inferred from homology"/>
<dbReference type="PANTHER" id="PTHR24198">
    <property type="entry name" value="ANKYRIN REPEAT AND PROTEIN KINASE DOMAIN-CONTAINING PROTEIN"/>
    <property type="match status" value="1"/>
</dbReference>
<keyword evidence="14" id="KW-1185">Reference proteome</keyword>
<dbReference type="GO" id="GO:0044231">
    <property type="term" value="C:host cell presynaptic membrane"/>
    <property type="evidence" value="ECO:0007669"/>
    <property type="project" value="UniProtKB-KW"/>
</dbReference>
<dbReference type="PROSITE" id="PS50297">
    <property type="entry name" value="ANK_REP_REGION"/>
    <property type="match status" value="2"/>
</dbReference>
<dbReference type="STRING" id="299467.A0A443RX44"/>
<evidence type="ECO:0000256" key="5">
    <source>
        <dbReference type="ARBA" id="ARBA00023028"/>
    </source>
</evidence>
<keyword evidence="5" id="KW-0638">Presynaptic neurotoxin</keyword>
<accession>A0A443RX44</accession>
<sequence length="326" mass="36744">MDAKNASFLYLSSIGEIQVVRKLIAQGIDVNMRDCDGNTALHMAAKENRVEVLNLLLENGAFVNALNENGDSALHVSIQSKAIESIQLLLHNQIDVNCFNNEKCSALMCAMAIGSRETLTAAEIMLRNKIIELLIRHENIDLRCVTSHARKIFEGSNYLFYAIRLGNYFVVKQILEKDPSLLEISDAYGDYPIHRAAINNRLEILKLILSIDGGFLNARGLHKMTPLYYAVRHQSFDVIAYLLQQKANSNLATLEGYTSLHSALHEYLVCCSNNANDCKYDAPEIFRPNLVDFKKKCANLAVAVYLIENCFVQYSRKLNNKSFNFL</sequence>
<dbReference type="EMBL" id="NCKV01021452">
    <property type="protein sequence ID" value="RWS19937.1"/>
    <property type="molecule type" value="Genomic_DNA"/>
</dbReference>
<dbReference type="SUPFAM" id="SSF48403">
    <property type="entry name" value="Ankyrin repeat"/>
    <property type="match status" value="1"/>
</dbReference>
<dbReference type="GO" id="GO:0044218">
    <property type="term" value="C:other organism cell membrane"/>
    <property type="evidence" value="ECO:0007669"/>
    <property type="project" value="UniProtKB-KW"/>
</dbReference>
<feature type="repeat" description="ANK" evidence="12">
    <location>
        <begin position="36"/>
        <end position="68"/>
    </location>
</feature>
<evidence type="ECO:0000256" key="7">
    <source>
        <dbReference type="ARBA" id="ARBA00023136"/>
    </source>
</evidence>
<evidence type="ECO:0000256" key="9">
    <source>
        <dbReference type="ARBA" id="ARBA00049657"/>
    </source>
</evidence>
<keyword evidence="2" id="KW-0268">Exocytosis</keyword>
<evidence type="ECO:0000256" key="11">
    <source>
        <dbReference type="ARBA" id="ARBA00049811"/>
    </source>
</evidence>
<organism evidence="13 14">
    <name type="scientific">Leptotrombidium deliense</name>
    <dbReference type="NCBI Taxonomy" id="299467"/>
    <lineage>
        <taxon>Eukaryota</taxon>
        <taxon>Metazoa</taxon>
        <taxon>Ecdysozoa</taxon>
        <taxon>Arthropoda</taxon>
        <taxon>Chelicerata</taxon>
        <taxon>Arachnida</taxon>
        <taxon>Acari</taxon>
        <taxon>Acariformes</taxon>
        <taxon>Trombidiformes</taxon>
        <taxon>Prostigmata</taxon>
        <taxon>Anystina</taxon>
        <taxon>Parasitengona</taxon>
        <taxon>Trombiculoidea</taxon>
        <taxon>Trombiculidae</taxon>
        <taxon>Leptotrombidium</taxon>
    </lineage>
</organism>
<evidence type="ECO:0000256" key="8">
    <source>
        <dbReference type="ARBA" id="ARBA00023298"/>
    </source>
</evidence>
<keyword evidence="4" id="KW-0677">Repeat</keyword>
<keyword evidence="8" id="KW-1053">Target membrane</keyword>
<protein>
    <recommendedName>
        <fullName evidence="11">Alpha-latrotoxin</fullName>
    </recommendedName>
</protein>
<feature type="repeat" description="ANK" evidence="12">
    <location>
        <begin position="222"/>
        <end position="254"/>
    </location>
</feature>
<feature type="repeat" description="ANK" evidence="12">
    <location>
        <begin position="69"/>
        <end position="101"/>
    </location>
</feature>
<dbReference type="PANTHER" id="PTHR24198:SF165">
    <property type="entry name" value="ANKYRIN REPEAT-CONTAINING PROTEIN-RELATED"/>
    <property type="match status" value="1"/>
</dbReference>
<dbReference type="Gene3D" id="1.25.40.20">
    <property type="entry name" value="Ankyrin repeat-containing domain"/>
    <property type="match status" value="2"/>
</dbReference>
<gene>
    <name evidence="13" type="ORF">B4U80_12187</name>
</gene>
<evidence type="ECO:0000256" key="3">
    <source>
        <dbReference type="ARBA" id="ARBA00022537"/>
    </source>
</evidence>
<dbReference type="Proteomes" id="UP000288716">
    <property type="component" value="Unassembled WGS sequence"/>
</dbReference>
<dbReference type="VEuPathDB" id="VectorBase:LDEU012103"/>
<keyword evidence="5" id="KW-0800">Toxin</keyword>
<keyword evidence="6 12" id="KW-0040">ANK repeat</keyword>
<evidence type="ECO:0000256" key="1">
    <source>
        <dbReference type="ARBA" id="ARBA00004175"/>
    </source>
</evidence>
<dbReference type="InterPro" id="IPR036770">
    <property type="entry name" value="Ankyrin_rpt-contain_sf"/>
</dbReference>
<dbReference type="OrthoDB" id="194358at2759"/>
<dbReference type="InterPro" id="IPR002110">
    <property type="entry name" value="Ankyrin_rpt"/>
</dbReference>